<dbReference type="KEGG" id="crw:CROST_015600"/>
<dbReference type="EMBL" id="CP096983">
    <property type="protein sequence ID" value="URZ10845.1"/>
    <property type="molecule type" value="Genomic_DNA"/>
</dbReference>
<proteinExistence type="predicted"/>
<accession>A0A1S8LJF1</accession>
<dbReference type="PANTHER" id="PTHR31302:SF0">
    <property type="entry name" value="TRANSMEMBRANE PROTEIN WITH METALLOPHOSPHOESTERASE DOMAIN"/>
    <property type="match status" value="1"/>
</dbReference>
<keyword evidence="2" id="KW-1185">Reference proteome</keyword>
<dbReference type="Proteomes" id="UP000190951">
    <property type="component" value="Chromosome"/>
</dbReference>
<dbReference type="InterPro" id="IPR051158">
    <property type="entry name" value="Metallophosphoesterase_sf"/>
</dbReference>
<organism evidence="1 2">
    <name type="scientific">Clostridium felsineum</name>
    <dbReference type="NCBI Taxonomy" id="36839"/>
    <lineage>
        <taxon>Bacteria</taxon>
        <taxon>Bacillati</taxon>
        <taxon>Bacillota</taxon>
        <taxon>Clostridia</taxon>
        <taxon>Eubacteriales</taxon>
        <taxon>Clostridiaceae</taxon>
        <taxon>Clostridium</taxon>
    </lineage>
</organism>
<dbReference type="Gene3D" id="3.60.21.10">
    <property type="match status" value="1"/>
</dbReference>
<sequence length="347" mass="38751">MNKKRGLLSFLITTITALSVFSVAAVKANAQYEFDVISDTHIGSDDMGGWHATRNLKTTLNCIAKYHSNDQCVVFNGDNVDTAYQDSYDQLYNTIAQVKNDLSSQGKTIPYMYFNIGNHEYCFGGTNTGNYQTCLNNFNYNTNRIRSMIGSRAGVTDTNRANSYDLQYINNKNDRLAFLGTDELPSNPCDAYLAPSQIDWLNSTIIKNKNEWTTSSRGKKPMFVFLHQPLQNTVYGSDPTNPNFADWGTLLNTDTLKQYALRTNHPEVIMFTGHTHRDFDGSYYGDSENFCTLTPSYSSVFGVPSIGNTDGDPEGYHVTVYSDGVVVQGVKYTSSGTVQVNTRTINF</sequence>
<dbReference type="STRING" id="84029.CROST_06990"/>
<keyword evidence="1" id="KW-0378">Hydrolase</keyword>
<dbReference type="EC" id="3.1.4.53" evidence="1"/>
<dbReference type="SUPFAM" id="SSF56300">
    <property type="entry name" value="Metallo-dependent phosphatases"/>
    <property type="match status" value="1"/>
</dbReference>
<reference evidence="1 2" key="1">
    <citation type="submission" date="2022-04" db="EMBL/GenBank/DDBJ databases">
        <title>Genome sequence of C. roseum typestrain.</title>
        <authorList>
            <person name="Poehlein A."/>
            <person name="Schoch T."/>
            <person name="Duerre P."/>
            <person name="Daniel R."/>
        </authorList>
    </citation>
    <scope>NUCLEOTIDE SEQUENCE [LARGE SCALE GENOMIC DNA]</scope>
    <source>
        <strain evidence="1 2">DSM 7320</strain>
    </source>
</reference>
<dbReference type="RefSeq" id="WP_077836153.1">
    <property type="nucleotide sequence ID" value="NZ_CP096983.1"/>
</dbReference>
<protein>
    <submittedName>
        <fullName evidence="1">3',5'-cyclic adenosine monophosphate phosphodiesterase CpdA</fullName>
        <ecNumber evidence="1">3.1.4.53</ecNumber>
    </submittedName>
</protein>
<gene>
    <name evidence="1" type="primary">cpdA_2</name>
    <name evidence="1" type="ORF">CROST_015600</name>
</gene>
<name>A0A1S8LJF1_9CLOT</name>
<dbReference type="AlphaFoldDB" id="A0A1S8LJF1"/>
<evidence type="ECO:0000313" key="2">
    <source>
        <dbReference type="Proteomes" id="UP000190951"/>
    </source>
</evidence>
<dbReference type="InterPro" id="IPR029052">
    <property type="entry name" value="Metallo-depent_PP-like"/>
</dbReference>
<dbReference type="GO" id="GO:0004115">
    <property type="term" value="F:3',5'-cyclic-AMP phosphodiesterase activity"/>
    <property type="evidence" value="ECO:0007669"/>
    <property type="project" value="UniProtKB-EC"/>
</dbReference>
<dbReference type="PANTHER" id="PTHR31302">
    <property type="entry name" value="TRANSMEMBRANE PROTEIN WITH METALLOPHOSPHOESTERASE DOMAIN-RELATED"/>
    <property type="match status" value="1"/>
</dbReference>
<evidence type="ECO:0000313" key="1">
    <source>
        <dbReference type="EMBL" id="URZ10845.1"/>
    </source>
</evidence>